<protein>
    <submittedName>
        <fullName evidence="1">Uncharacterized protein</fullName>
    </submittedName>
</protein>
<evidence type="ECO:0000313" key="2">
    <source>
        <dbReference type="Proteomes" id="UP000826212"/>
    </source>
</evidence>
<reference evidence="1" key="1">
    <citation type="submission" date="2021-08" db="EMBL/GenBank/DDBJ databases">
        <title>Novel anaerobic bacterium isolated from sea squirt in East Sea, Republic of Korea.</title>
        <authorList>
            <person name="Nguyen T.H."/>
            <person name="Li Z."/>
            <person name="Lee Y.-J."/>
            <person name="Ko J."/>
            <person name="Kim S.-G."/>
        </authorList>
    </citation>
    <scope>NUCLEOTIDE SEQUENCE</scope>
    <source>
        <strain evidence="1">KCTC 25031</strain>
    </source>
</reference>
<gene>
    <name evidence="1" type="ORF">K4L44_09860</name>
</gene>
<dbReference type="EMBL" id="CP081303">
    <property type="protein sequence ID" value="QZE12892.1"/>
    <property type="molecule type" value="Genomic_DNA"/>
</dbReference>
<evidence type="ECO:0000313" key="1">
    <source>
        <dbReference type="EMBL" id="QZE12892.1"/>
    </source>
</evidence>
<dbReference type="Proteomes" id="UP000826212">
    <property type="component" value="Chromosome"/>
</dbReference>
<accession>A0AC61NBN3</accession>
<sequence length="56" mass="6334">MYSKRGSKKEFRGKTQGRVSIDLRPNIVEEKQRLGDLQIDTILGKDCKGAILTIND</sequence>
<proteinExistence type="predicted"/>
<keyword evidence="2" id="KW-1185">Reference proteome</keyword>
<organism evidence="1 2">
    <name type="scientific">Halosquirtibacter laminarini</name>
    <dbReference type="NCBI Taxonomy" id="3374600"/>
    <lineage>
        <taxon>Bacteria</taxon>
        <taxon>Pseudomonadati</taxon>
        <taxon>Bacteroidota</taxon>
        <taxon>Bacteroidia</taxon>
        <taxon>Marinilabiliales</taxon>
        <taxon>Prolixibacteraceae</taxon>
        <taxon>Halosquirtibacter</taxon>
    </lineage>
</organism>
<name>A0AC61NBN3_9BACT</name>